<evidence type="ECO:0000256" key="1">
    <source>
        <dbReference type="SAM" id="MobiDB-lite"/>
    </source>
</evidence>
<accession>A0A8W7PSU3</accession>
<reference evidence="2" key="1">
    <citation type="submission" date="2022-08" db="UniProtKB">
        <authorList>
            <consortium name="EnsemblMetazoa"/>
        </authorList>
    </citation>
    <scope>IDENTIFICATION</scope>
</reference>
<dbReference type="EnsemblMetazoa" id="ACOM036227-RA">
    <property type="protein sequence ID" value="ACOM036227-PA.1"/>
    <property type="gene ID" value="ACOM036227"/>
</dbReference>
<feature type="compositionally biased region" description="Polar residues" evidence="1">
    <location>
        <begin position="70"/>
        <end position="80"/>
    </location>
</feature>
<protein>
    <submittedName>
        <fullName evidence="2">Uncharacterized protein</fullName>
    </submittedName>
</protein>
<dbReference type="AlphaFoldDB" id="A0A8W7PSU3"/>
<feature type="region of interest" description="Disordered" evidence="1">
    <location>
        <begin position="52"/>
        <end position="80"/>
    </location>
</feature>
<sequence>MTTIGGAEAIAEWDRRNWPRSGTFPRWQYTTTPRFTHRRENTVEARDAHQNITERQPQQHGESMPVCPTHPTQTESNSQGLRRLRRHTLPVPGFSRPPATSSSPSAIISFTLRWDPHGEKCKVQP</sequence>
<organism evidence="2">
    <name type="scientific">Anopheles coluzzii</name>
    <name type="common">African malaria mosquito</name>
    <dbReference type="NCBI Taxonomy" id="1518534"/>
    <lineage>
        <taxon>Eukaryota</taxon>
        <taxon>Metazoa</taxon>
        <taxon>Ecdysozoa</taxon>
        <taxon>Arthropoda</taxon>
        <taxon>Hexapoda</taxon>
        <taxon>Insecta</taxon>
        <taxon>Pterygota</taxon>
        <taxon>Neoptera</taxon>
        <taxon>Endopterygota</taxon>
        <taxon>Diptera</taxon>
        <taxon>Nematocera</taxon>
        <taxon>Culicoidea</taxon>
        <taxon>Culicidae</taxon>
        <taxon>Anophelinae</taxon>
        <taxon>Anopheles</taxon>
    </lineage>
</organism>
<name>A0A8W7PSU3_ANOCL</name>
<feature type="compositionally biased region" description="Polar residues" evidence="1">
    <location>
        <begin position="52"/>
        <end position="61"/>
    </location>
</feature>
<proteinExistence type="predicted"/>
<dbReference type="Proteomes" id="UP000075882">
    <property type="component" value="Unassembled WGS sequence"/>
</dbReference>
<evidence type="ECO:0000313" key="2">
    <source>
        <dbReference type="EnsemblMetazoa" id="ACOM036227-PA.1"/>
    </source>
</evidence>
<feature type="region of interest" description="Disordered" evidence="1">
    <location>
        <begin position="22"/>
        <end position="41"/>
    </location>
</feature>